<sequence length="1799" mass="197424">MTNSHPKLHITTQAGPSTPTPPTRRPLGARKRGIGVVPGLFVANPDNSDEDESPVIRPSNQSQRSPSTHYTISPISITSNSSRNAVAGPGPSSSTSAASSISIQHQHQQQQQQRESQYNKSPTLSIKGHLPLPSIPAPQSSPLPTITSFQNPHPQTSIPTPKPLNSPNLTNPTPTPGSTSYGHKPEISPVPPQPPPQPERHLRRAFTTPVTGQPDQPPTNRPSHEPRTASGSTIPHHNPNQHSPSRALPPLPSPPITTNSPQNRSPSAISFHHALPPSVHQHFTQNRVASPEDVLSPAAGSEGGSIMSVGMSNRDRSGSTNSHQVRLQVTTDNEAFHLVDITGIHTAEGIREKVFSKLRIRDEEHPTLSMYRTEIGEPADDIPILPSALLNLCASQGDSRATLKFLVKQTNVPTSSAASVIPPLVAQADYTPYRSVADSRRAGISPITTDLPNALLQRPASRHSKEGSLSSASGEIIDRNALSASDWSDLGPDAEDWSGKKGRRPTTGRSNGSSKSPITDPSASSPALPTPPSSFTLPPPHRDTSSLSSPSSRHHDLNHPASPSIIEPFPKPQIRHLTPTPVSRSSSQQSHHDPFIVNSDAGPSRPANAGLGLSIDSDMDPETRALIEQFQAEELEAQRAAEANRRHQLVQDEELARRSQQEEKDIWEMMVRMEEEQRQRQETQIAEDEARARQVEEEQRRQEEHRQSMEAARAAWEAEQREERESRFHTFDQDRRARQEYFRNRAQMGRPLDEAATYHVPVADDRPGSRMSENRSVSRQTSGPVPLRQGSVVGQPVYQSPPAQYSPEMPYPQNTNAPLRRPSGFSVPPHQEASHAQDRLFDPRLQQVTGRSASAFQPGSLSARPESRQRLPLPYGGGPNRDHLTAPAPVQGARSMDNLRPMTQQSGPFRPNLPPRSSMTPQPGTFSGRRSVQPAAAFRSPSTDRVHDGRYPEPAHTGNTRVQPLQISVGETGTIPFPSPHPSSAASATRPNRPTYNTMPRSARGPGWDDIHSSLTTSRPNTVHYDRSPPPPSSPQTTTDARRPSTYYDEFNPPHTARHAGTYHAGFSDPVSPTIWTRPRSGSASMPHRPVSPILDTPRRVSEGTAYDEKESQLPYNQPSSSPESSWLATNRYPRSDTDTLSVAGTVSSDGTVRPQRNEDTDSNDTARAGVWEGHIKNMIQAAGQSGDSTVRPGAADEDEATLWITAPQPQIPISIQPSPAKPNLIVDTAALNISDGILSATTPSASDSATESEGTGEGSLSGSGSVVRRGKSFARPKDPDHWNFRPEPEQLYENLDRVFPKIDLDQPIVQGGVGGIGTGSTPTTPAAESPSKLELQQQSPSISKLSSSSTPNLESTSNKPSGLSGIVRSKFNKLENRRSIRVVADHKRRTLQRQSRDLSNLFGKKASIDDYGNNNNNNNVSKMDEQDKSHLQQQQNQGLLNAQHKVERRSSKMWDHKLVEVTPTKIALGQLDISNQTIPESPSSTNDDKSSSMNTVNWVKGELIGKGSYGRVYIALNVTTGDMMAVKQVELPVSEIDRNDKRQLGMIKALRDEIELLKDLEHINIVAYLGYETSEEYLSIFLEYVPGGSIASIYRTPNQGRFEPQLVRFFTEQILEGLAYLHSKNIWHRDLKGDNILVDTQGICKISDFGISKQTSDAYDSFGQATNMKGSVFWMAPEVIHSFSERTYSGKVDIWSLGCVVLEMWSGKRPWGEMEQVAAMFELFNKRARPPLPPDIHLSNIALDFMNTKCLATDPRDRPIAKDLLQHPFILDKDPNWTFKDSKIGQAVAKRGAKRVQA</sequence>
<evidence type="ECO:0000256" key="4">
    <source>
        <dbReference type="ARBA" id="ARBA00022741"/>
    </source>
</evidence>
<feature type="region of interest" description="Disordered" evidence="8">
    <location>
        <begin position="453"/>
        <end position="617"/>
    </location>
</feature>
<evidence type="ECO:0000313" key="11">
    <source>
        <dbReference type="Proteomes" id="UP001355207"/>
    </source>
</evidence>
<feature type="compositionally biased region" description="Polar residues" evidence="8">
    <location>
        <begin position="774"/>
        <end position="783"/>
    </location>
</feature>
<keyword evidence="11" id="KW-1185">Reference proteome</keyword>
<feature type="compositionally biased region" description="Low complexity" evidence="8">
    <location>
        <begin position="1340"/>
        <end position="1359"/>
    </location>
</feature>
<feature type="compositionally biased region" description="Polar residues" evidence="8">
    <location>
        <begin position="846"/>
        <end position="860"/>
    </location>
</feature>
<feature type="region of interest" description="Disordered" evidence="8">
    <location>
        <begin position="678"/>
        <end position="1166"/>
    </location>
</feature>
<feature type="region of interest" description="Disordered" evidence="8">
    <location>
        <begin position="294"/>
        <end position="323"/>
    </location>
</feature>
<dbReference type="EMBL" id="CP144099">
    <property type="protein sequence ID" value="WWC86729.1"/>
    <property type="molecule type" value="Genomic_DNA"/>
</dbReference>
<feature type="compositionally biased region" description="Basic and acidic residues" evidence="8">
    <location>
        <begin position="1276"/>
        <end position="1287"/>
    </location>
</feature>
<feature type="region of interest" description="Disordered" evidence="8">
    <location>
        <begin position="1406"/>
        <end position="1438"/>
    </location>
</feature>
<evidence type="ECO:0000256" key="1">
    <source>
        <dbReference type="ARBA" id="ARBA00006529"/>
    </source>
</evidence>
<dbReference type="RefSeq" id="XP_066073492.1">
    <property type="nucleotide sequence ID" value="XM_066217395.1"/>
</dbReference>
<dbReference type="Gene3D" id="1.10.510.10">
    <property type="entry name" value="Transferase(Phosphotransferase) domain 1"/>
    <property type="match status" value="1"/>
</dbReference>
<dbReference type="PANTHER" id="PTHR11584">
    <property type="entry name" value="SERINE/THREONINE PROTEIN KINASE"/>
    <property type="match status" value="1"/>
</dbReference>
<gene>
    <name evidence="10" type="ORF">L201_001607</name>
</gene>
<dbReference type="PANTHER" id="PTHR11584:SF369">
    <property type="entry name" value="MITOGEN-ACTIVATED PROTEIN KINASE KINASE KINASE 19-RELATED"/>
    <property type="match status" value="1"/>
</dbReference>
<feature type="compositionally biased region" description="Basic and acidic residues" evidence="8">
    <location>
        <begin position="1097"/>
        <end position="1112"/>
    </location>
</feature>
<feature type="compositionally biased region" description="Low complexity" evidence="8">
    <location>
        <begin position="92"/>
        <end position="116"/>
    </location>
</feature>
<dbReference type="InterPro" id="IPR008271">
    <property type="entry name" value="Ser/Thr_kinase_AS"/>
</dbReference>
<feature type="compositionally biased region" description="Low complexity" evidence="8">
    <location>
        <begin position="163"/>
        <end position="180"/>
    </location>
</feature>
<feature type="compositionally biased region" description="Low complexity" evidence="8">
    <location>
        <begin position="71"/>
        <end position="82"/>
    </location>
</feature>
<dbReference type="FunFam" id="3.30.200.20:FF:000387">
    <property type="entry name" value="Serine/threonine-protein kinase STE11"/>
    <property type="match status" value="1"/>
</dbReference>
<dbReference type="GO" id="GO:0004709">
    <property type="term" value="F:MAP kinase kinase kinase activity"/>
    <property type="evidence" value="ECO:0007669"/>
    <property type="project" value="UniProtKB-ARBA"/>
</dbReference>
<feature type="compositionally biased region" description="Polar residues" evidence="8">
    <location>
        <begin position="1"/>
        <end position="15"/>
    </location>
</feature>
<accession>A0AAX4JMY4</accession>
<dbReference type="InterPro" id="IPR017441">
    <property type="entry name" value="Protein_kinase_ATP_BS"/>
</dbReference>
<feature type="compositionally biased region" description="Polar residues" evidence="8">
    <location>
        <begin position="989"/>
        <end position="1000"/>
    </location>
</feature>
<dbReference type="InterPro" id="IPR000719">
    <property type="entry name" value="Prot_kinase_dom"/>
</dbReference>
<dbReference type="GO" id="GO:0005524">
    <property type="term" value="F:ATP binding"/>
    <property type="evidence" value="ECO:0007669"/>
    <property type="project" value="UniProtKB-UniRule"/>
</dbReference>
<keyword evidence="5" id="KW-0418">Kinase</keyword>
<dbReference type="InterPro" id="IPR011009">
    <property type="entry name" value="Kinase-like_dom_sf"/>
</dbReference>
<feature type="compositionally biased region" description="Low complexity" evidence="8">
    <location>
        <begin position="1320"/>
        <end position="1331"/>
    </location>
</feature>
<feature type="compositionally biased region" description="Basic and acidic residues" evidence="8">
    <location>
        <begin position="832"/>
        <end position="842"/>
    </location>
</feature>
<evidence type="ECO:0000256" key="7">
    <source>
        <dbReference type="PROSITE-ProRule" id="PRU10141"/>
    </source>
</evidence>
<feature type="compositionally biased region" description="Polar residues" evidence="8">
    <location>
        <begin position="1139"/>
        <end position="1151"/>
    </location>
</feature>
<dbReference type="PROSITE" id="PS00108">
    <property type="entry name" value="PROTEIN_KINASE_ST"/>
    <property type="match status" value="1"/>
</dbReference>
<dbReference type="GeneID" id="91092279"/>
<feature type="domain" description="Protein kinase" evidence="9">
    <location>
        <begin position="1499"/>
        <end position="1771"/>
    </location>
</feature>
<keyword evidence="3" id="KW-0808">Transferase</keyword>
<feature type="compositionally biased region" description="Polar residues" evidence="8">
    <location>
        <begin position="229"/>
        <end position="242"/>
    </location>
</feature>
<feature type="compositionally biased region" description="Basic and acidic residues" evidence="8">
    <location>
        <begin position="942"/>
        <end position="953"/>
    </location>
</feature>
<keyword evidence="2" id="KW-0723">Serine/threonine-protein kinase</keyword>
<evidence type="ECO:0000259" key="9">
    <source>
        <dbReference type="PROSITE" id="PS50011"/>
    </source>
</evidence>
<evidence type="ECO:0000256" key="5">
    <source>
        <dbReference type="ARBA" id="ARBA00022777"/>
    </source>
</evidence>
<feature type="compositionally biased region" description="Polar residues" evidence="8">
    <location>
        <begin position="142"/>
        <end position="158"/>
    </location>
</feature>
<evidence type="ECO:0000256" key="2">
    <source>
        <dbReference type="ARBA" id="ARBA00022527"/>
    </source>
</evidence>
<dbReference type="SMART" id="SM00220">
    <property type="entry name" value="S_TKc"/>
    <property type="match status" value="1"/>
</dbReference>
<name>A0AAX4JMY4_9TREE</name>
<evidence type="ECO:0000256" key="6">
    <source>
        <dbReference type="ARBA" id="ARBA00022840"/>
    </source>
</evidence>
<feature type="compositionally biased region" description="Basic and acidic residues" evidence="8">
    <location>
        <begin position="688"/>
        <end position="708"/>
    </location>
</feature>
<dbReference type="GO" id="GO:0000196">
    <property type="term" value="P:cell integrity MAPK cascade"/>
    <property type="evidence" value="ECO:0007669"/>
    <property type="project" value="UniProtKB-ARBA"/>
</dbReference>
<dbReference type="Proteomes" id="UP001355207">
    <property type="component" value="Chromosome 2"/>
</dbReference>
<feature type="compositionally biased region" description="Polar residues" evidence="8">
    <location>
        <begin position="1114"/>
        <end position="1129"/>
    </location>
</feature>
<evidence type="ECO:0000313" key="10">
    <source>
        <dbReference type="EMBL" id="WWC86729.1"/>
    </source>
</evidence>
<dbReference type="PROSITE" id="PS00107">
    <property type="entry name" value="PROTEIN_KINASE_ATP"/>
    <property type="match status" value="1"/>
</dbReference>
<feature type="compositionally biased region" description="Basic and acidic residues" evidence="8">
    <location>
        <begin position="716"/>
        <end position="743"/>
    </location>
</feature>
<comment type="similarity">
    <text evidence="1">Belongs to the protein kinase superfamily. STE Ser/Thr protein kinase family. MAP kinase kinase kinase subfamily.</text>
</comment>
<protein>
    <recommendedName>
        <fullName evidence="9">Protein kinase domain-containing protein</fullName>
    </recommendedName>
</protein>
<feature type="compositionally biased region" description="Polar residues" evidence="8">
    <location>
        <begin position="957"/>
        <end position="971"/>
    </location>
</feature>
<keyword evidence="4 7" id="KW-0547">Nucleotide-binding</keyword>
<feature type="compositionally biased region" description="Polar residues" evidence="8">
    <location>
        <begin position="915"/>
        <end position="930"/>
    </location>
</feature>
<keyword evidence="6 7" id="KW-0067">ATP-binding</keyword>
<feature type="binding site" evidence="7">
    <location>
        <position position="1528"/>
    </location>
    <ligand>
        <name>ATP</name>
        <dbReference type="ChEBI" id="CHEBI:30616"/>
    </ligand>
</feature>
<evidence type="ECO:0000256" key="8">
    <source>
        <dbReference type="SAM" id="MobiDB-lite"/>
    </source>
</evidence>
<feature type="region of interest" description="Disordered" evidence="8">
    <location>
        <begin position="1311"/>
        <end position="1369"/>
    </location>
</feature>
<dbReference type="Pfam" id="PF00069">
    <property type="entry name" value="Pkinase"/>
    <property type="match status" value="1"/>
</dbReference>
<reference evidence="10 11" key="1">
    <citation type="submission" date="2024-01" db="EMBL/GenBank/DDBJ databases">
        <title>Comparative genomics of Cryptococcus and Kwoniella reveals pathogenesis evolution and contrasting modes of karyotype evolution via chromosome fusion or intercentromeric recombination.</title>
        <authorList>
            <person name="Coelho M.A."/>
            <person name="David-Palma M."/>
            <person name="Shea T."/>
            <person name="Bowers K."/>
            <person name="McGinley-Smith S."/>
            <person name="Mohammad A.W."/>
            <person name="Gnirke A."/>
            <person name="Yurkov A.M."/>
            <person name="Nowrousian M."/>
            <person name="Sun S."/>
            <person name="Cuomo C.A."/>
            <person name="Heitman J."/>
        </authorList>
    </citation>
    <scope>NUCLEOTIDE SEQUENCE [LARGE SCALE GENOMIC DNA]</scope>
    <source>
        <strain evidence="10 11">CBS 6074</strain>
    </source>
</reference>
<feature type="compositionally biased region" description="Low complexity" evidence="8">
    <location>
        <begin position="1242"/>
        <end position="1255"/>
    </location>
</feature>
<feature type="compositionally biased region" description="Pro residues" evidence="8">
    <location>
        <begin position="188"/>
        <end position="197"/>
    </location>
</feature>
<feature type="region of interest" description="Disordered" evidence="8">
    <location>
        <begin position="1242"/>
        <end position="1287"/>
    </location>
</feature>
<dbReference type="PROSITE" id="PS50011">
    <property type="entry name" value="PROTEIN_KINASE_DOM"/>
    <property type="match status" value="1"/>
</dbReference>
<dbReference type="FunFam" id="1.10.510.10:FF:000182">
    <property type="entry name" value="MAP kinase kinase kinase mkh1"/>
    <property type="match status" value="1"/>
</dbReference>
<organism evidence="10 11">
    <name type="scientific">Kwoniella dendrophila CBS 6074</name>
    <dbReference type="NCBI Taxonomy" id="1295534"/>
    <lineage>
        <taxon>Eukaryota</taxon>
        <taxon>Fungi</taxon>
        <taxon>Dikarya</taxon>
        <taxon>Basidiomycota</taxon>
        <taxon>Agaricomycotina</taxon>
        <taxon>Tremellomycetes</taxon>
        <taxon>Tremellales</taxon>
        <taxon>Cryptococcaceae</taxon>
        <taxon>Kwoniella</taxon>
    </lineage>
</organism>
<feature type="region of interest" description="Disordered" evidence="8">
    <location>
        <begin position="1"/>
        <end position="271"/>
    </location>
</feature>
<evidence type="ECO:0000256" key="3">
    <source>
        <dbReference type="ARBA" id="ARBA00022679"/>
    </source>
</evidence>
<feature type="compositionally biased region" description="Polar residues" evidence="8">
    <location>
        <begin position="507"/>
        <end position="519"/>
    </location>
</feature>
<dbReference type="SUPFAM" id="SSF56112">
    <property type="entry name" value="Protein kinase-like (PK-like)"/>
    <property type="match status" value="1"/>
</dbReference>
<feature type="compositionally biased region" description="Polar residues" evidence="8">
    <location>
        <begin position="58"/>
        <end position="70"/>
    </location>
</feature>
<feature type="compositionally biased region" description="Polar residues" evidence="8">
    <location>
        <begin position="580"/>
        <end position="589"/>
    </location>
</feature>
<proteinExistence type="inferred from homology"/>